<reference evidence="4" key="1">
    <citation type="journal article" date="2019" name="Int. J. Syst. Evol. Microbiol.">
        <title>The Global Catalogue of Microorganisms (GCM) 10K type strain sequencing project: providing services to taxonomists for standard genome sequencing and annotation.</title>
        <authorList>
            <consortium name="The Broad Institute Genomics Platform"/>
            <consortium name="The Broad Institute Genome Sequencing Center for Infectious Disease"/>
            <person name="Wu L."/>
            <person name="Ma J."/>
        </authorList>
    </citation>
    <scope>NUCLEOTIDE SEQUENCE [LARGE SCALE GENOMIC DNA]</scope>
    <source>
        <strain evidence="4">JCM 18127</strain>
    </source>
</reference>
<keyword evidence="2" id="KW-0812">Transmembrane</keyword>
<feature type="compositionally biased region" description="Low complexity" evidence="1">
    <location>
        <begin position="445"/>
        <end position="467"/>
    </location>
</feature>
<accession>A0ABP8WW07</accession>
<feature type="region of interest" description="Disordered" evidence="1">
    <location>
        <begin position="378"/>
        <end position="535"/>
    </location>
</feature>
<protein>
    <recommendedName>
        <fullName evidence="5">Fibronectin type III domain-containing protein</fullName>
    </recommendedName>
</protein>
<evidence type="ECO:0000256" key="1">
    <source>
        <dbReference type="SAM" id="MobiDB-lite"/>
    </source>
</evidence>
<dbReference type="EMBL" id="BAABIM010000004">
    <property type="protein sequence ID" value="GAA4695948.1"/>
    <property type="molecule type" value="Genomic_DNA"/>
</dbReference>
<gene>
    <name evidence="3" type="ORF">GCM10023226_37930</name>
</gene>
<feature type="compositionally biased region" description="Low complexity" evidence="1">
    <location>
        <begin position="489"/>
        <end position="499"/>
    </location>
</feature>
<dbReference type="Gene3D" id="2.60.40.10">
    <property type="entry name" value="Immunoglobulins"/>
    <property type="match status" value="1"/>
</dbReference>
<dbReference type="SUPFAM" id="SSF101898">
    <property type="entry name" value="NHL repeat"/>
    <property type="match status" value="1"/>
</dbReference>
<evidence type="ECO:0000313" key="3">
    <source>
        <dbReference type="EMBL" id="GAA4695948.1"/>
    </source>
</evidence>
<feature type="compositionally biased region" description="Low complexity" evidence="1">
    <location>
        <begin position="400"/>
        <end position="414"/>
    </location>
</feature>
<proteinExistence type="predicted"/>
<keyword evidence="4" id="KW-1185">Reference proteome</keyword>
<dbReference type="InterPro" id="IPR013783">
    <property type="entry name" value="Ig-like_fold"/>
</dbReference>
<name>A0ABP8WW07_9ACTN</name>
<dbReference type="Proteomes" id="UP001500621">
    <property type="component" value="Unassembled WGS sequence"/>
</dbReference>
<feature type="compositionally biased region" description="Gly residues" evidence="1">
    <location>
        <begin position="500"/>
        <end position="518"/>
    </location>
</feature>
<organism evidence="3 4">
    <name type="scientific">Nocardioides nanhaiensis</name>
    <dbReference type="NCBI Taxonomy" id="1476871"/>
    <lineage>
        <taxon>Bacteria</taxon>
        <taxon>Bacillati</taxon>
        <taxon>Actinomycetota</taxon>
        <taxon>Actinomycetes</taxon>
        <taxon>Propionibacteriales</taxon>
        <taxon>Nocardioidaceae</taxon>
        <taxon>Nocardioides</taxon>
    </lineage>
</organism>
<evidence type="ECO:0008006" key="5">
    <source>
        <dbReference type="Google" id="ProtNLM"/>
    </source>
</evidence>
<evidence type="ECO:0000256" key="2">
    <source>
        <dbReference type="SAM" id="Phobius"/>
    </source>
</evidence>
<keyword evidence="2" id="KW-1133">Transmembrane helix</keyword>
<feature type="transmembrane region" description="Helical" evidence="2">
    <location>
        <begin position="32"/>
        <end position="50"/>
    </location>
</feature>
<evidence type="ECO:0000313" key="4">
    <source>
        <dbReference type="Proteomes" id="UP001500621"/>
    </source>
</evidence>
<sequence length="852" mass="86581">MGRVRAAAGTLRSRVSAAVPERVRRRGARGTAELSVVMVVGAMVAGVFFGQGITRTAVEIADGLTWLSDSPSGRVIQVNPATGRPELALQVGEEGDELELVQYDGRMYVLNRTTGALTAYDLTSILRSGQRRITEGGAVHTLRVPGPDGALLLVDDESSTISAIDPVSTASIGTTWVSATGLADAAVDDTGAVWALEDDGSLHELSWDAERLELRTEATSVVERSGAGSVLVAHPDGITVFGPDQGMVAQVGTGEDTTAEAPKLVGELLAPERTPAELVPVSSPESSTVALLSPGELREVNLATVGCAEPATPEVFHDVVYVPCGDGEKVVRLGADGQRVGEDIPTPGASPELVLDDDMLIINTPGTPEAVVVNGDGTTDTIVRDDPALVTTPGLPQSGPPDLQDTLDQLLQPILGGGDRPDQRPEGDDGGDLPEIRPGAPTGRPSGEPSGNPTGNPTGSPGTDPSGGPTGNPGGNPCRGRERCGQGPGSTPSGTPSGSPSGGPSGSPTGGPSGGPGTGTPSPSEPGEPGGMVLAAPTGVTAQASAEGRVTVSWSHAGKPAESFVVAFDGGQEITRQAGDVRQVQLTVPPGQSVAFVVTAVADGRKAASAPSNIVTTNGVPGEPTQVTGGAEYQPTETLQRYVVTVRWGAAAANGSEVTRYDVSVTTPDGTQNVSVGGGERSATVEWSCDLTADAACQVGGDATASVTAVNAVGAGRTVSTQITGPQQPAPPLPRAGSAIATRASHSWSGISVEGFGQTTLALQPPADWAGFSGTCEWRHTGNTTGVASGPVDCDATSLTVQIQNGYLREPNDGVVEHSIVFTASNSGGSVQSRTFTWTTRQQVLCRTCEKP</sequence>
<comment type="caution">
    <text evidence="3">The sequence shown here is derived from an EMBL/GenBank/DDBJ whole genome shotgun (WGS) entry which is preliminary data.</text>
</comment>
<keyword evidence="2" id="KW-0472">Membrane</keyword>